<dbReference type="PANTHER" id="PTHR24178">
    <property type="entry name" value="MOLTING PROTEIN MLT-4"/>
    <property type="match status" value="1"/>
</dbReference>
<dbReference type="Gene3D" id="1.25.40.20">
    <property type="entry name" value="Ankyrin repeat-containing domain"/>
    <property type="match status" value="3"/>
</dbReference>
<evidence type="ECO:0000256" key="3">
    <source>
        <dbReference type="PROSITE-ProRule" id="PRU00023"/>
    </source>
</evidence>
<proteinExistence type="predicted"/>
<evidence type="ECO:0000313" key="5">
    <source>
        <dbReference type="Proteomes" id="UP000315116"/>
    </source>
</evidence>
<dbReference type="Proteomes" id="UP000315116">
    <property type="component" value="Segment"/>
</dbReference>
<reference evidence="4 5" key="1">
    <citation type="journal article" date="2017" name="BMC Genomics">
        <title>Genomic characterization of two novel pathogenic avipoxviruses isolated from pacific shearwaters (Ardenna spp.).</title>
        <authorList>
            <person name="Sarker S."/>
            <person name="Das S."/>
            <person name="Lavers J.L."/>
            <person name="Hutton I."/>
            <person name="Helbig K."/>
            <person name="Imbery J."/>
            <person name="Upton C."/>
            <person name="Raidal S.R."/>
        </authorList>
    </citation>
    <scope>NUCLEOTIDE SEQUENCE [LARGE SCALE GENOMIC DNA]</scope>
    <source>
        <strain evidence="4 5">SWPV-1</strain>
    </source>
</reference>
<dbReference type="Pfam" id="PF12796">
    <property type="entry name" value="Ank_2"/>
    <property type="match status" value="2"/>
</dbReference>
<evidence type="ECO:0000256" key="1">
    <source>
        <dbReference type="ARBA" id="ARBA00022737"/>
    </source>
</evidence>
<dbReference type="SMART" id="SM00248">
    <property type="entry name" value="ANK"/>
    <property type="match status" value="7"/>
</dbReference>
<dbReference type="InterPro" id="IPR002110">
    <property type="entry name" value="Ankyrin_rpt"/>
</dbReference>
<dbReference type="PANTHER" id="PTHR24178:SF41">
    <property type="entry name" value="ANKYRIN-2 ISOFORM X1"/>
    <property type="match status" value="1"/>
</dbReference>
<name>A0A1V0S7X2_CNPV</name>
<dbReference type="PROSITE" id="PS50088">
    <property type="entry name" value="ANK_REPEAT"/>
    <property type="match status" value="5"/>
</dbReference>
<dbReference type="PROSITE" id="PS50297">
    <property type="entry name" value="ANK_REP_REGION"/>
    <property type="match status" value="5"/>
</dbReference>
<organism evidence="4 5">
    <name type="scientific">Shearwaterpox virus</name>
    <dbReference type="NCBI Taxonomy" id="1974596"/>
    <lineage>
        <taxon>Viruses</taxon>
        <taxon>Varidnaviria</taxon>
        <taxon>Bamfordvirae</taxon>
        <taxon>Nucleocytoviricota</taxon>
        <taxon>Pokkesviricetes</taxon>
        <taxon>Chitovirales</taxon>
        <taxon>Poxviridae</taxon>
        <taxon>Chordopoxvirinae</taxon>
        <taxon>Avipoxvirus</taxon>
        <taxon>Avipoxvirus canarypox</taxon>
        <taxon>Canarypox virus</taxon>
    </lineage>
</organism>
<feature type="repeat" description="ANK" evidence="3">
    <location>
        <begin position="37"/>
        <end position="69"/>
    </location>
</feature>
<evidence type="ECO:0000256" key="2">
    <source>
        <dbReference type="ARBA" id="ARBA00023043"/>
    </source>
</evidence>
<feature type="repeat" description="ANK" evidence="3">
    <location>
        <begin position="389"/>
        <end position="421"/>
    </location>
</feature>
<keyword evidence="1" id="KW-0677">Repeat</keyword>
<feature type="repeat" description="ANK" evidence="3">
    <location>
        <begin position="164"/>
        <end position="196"/>
    </location>
</feature>
<protein>
    <submittedName>
        <fullName evidence="4">SWPV1-134</fullName>
    </submittedName>
</protein>
<dbReference type="PRINTS" id="PR01415">
    <property type="entry name" value="ANKYRIN"/>
</dbReference>
<accession>A0A1V0S7X2</accession>
<feature type="repeat" description="ANK" evidence="3">
    <location>
        <begin position="259"/>
        <end position="293"/>
    </location>
</feature>
<dbReference type="Pfam" id="PF00023">
    <property type="entry name" value="Ank"/>
    <property type="match status" value="1"/>
</dbReference>
<dbReference type="InterPro" id="IPR036770">
    <property type="entry name" value="Ankyrin_rpt-contain_sf"/>
</dbReference>
<feature type="repeat" description="ANK" evidence="3">
    <location>
        <begin position="294"/>
        <end position="326"/>
    </location>
</feature>
<sequence>MEEELYKLMFFSSDDEIISKIKKYVHEYKEENEYSLYRNIPLHYAVCARRVTIVEHLLKSGYDPNVMDNMGYYPIQLICIPLHTKKLPVNTETYNLIKRYLNLVRDHDKFTTSLSIPIAREILSGNINIYKNRILDMMEKIVSDELYIADMLITYGAILNNSSAGMTALHYAAEYGNLYIIRLLIIYGADVTLKTSLGDSILVCATKSNNITIIKEICSYLSNFKDDFNRMIKIAYHYNTNTLSFLKMLGFDIKSVDDLGKTVLHYACSAKTEDTKKLRILLNEGIDVNLVDNEGFTALHLAIKSSYSKTVKILLQHGADTNINTKNNETVFYLAVKSRSVEIITEVIQYYNDYINCKDILADVTVSSDLKMISTLLDIGFNVNDIYYNNSSLLHLAVIFGTPDTVKLLLEYGADPNITDKYGTTPLESALIMWHIPNKKRIEFSKLMTIDLVFKQHEHSIHYSLPSVKNQIRPFNKNMHIIETNTYLKKIKEYCELEIENMKSVSLNNKNSLYSLIMDTNPVTILEDNPSFKQFIRNSLNGFPIYRKRIEKFITNTFLSYI</sequence>
<evidence type="ECO:0000313" key="4">
    <source>
        <dbReference type="EMBL" id="ARF02725.1"/>
    </source>
</evidence>
<keyword evidence="2 3" id="KW-0040">ANK repeat</keyword>
<dbReference type="EMBL" id="KX857216">
    <property type="protein sequence ID" value="ARF02725.1"/>
    <property type="molecule type" value="Genomic_DNA"/>
</dbReference>
<dbReference type="Pfam" id="PF13857">
    <property type="entry name" value="Ank_5"/>
    <property type="match status" value="1"/>
</dbReference>
<dbReference type="SUPFAM" id="SSF48403">
    <property type="entry name" value="Ankyrin repeat"/>
    <property type="match status" value="1"/>
</dbReference>
<gene>
    <name evidence="4" type="primary">SWPV1-134</name>
</gene>